<keyword evidence="5" id="KW-0560">Oxidoreductase</keyword>
<feature type="domain" description="FAD/NAD(P)-binding" evidence="6">
    <location>
        <begin position="6"/>
        <end position="333"/>
    </location>
</feature>
<evidence type="ECO:0000256" key="2">
    <source>
        <dbReference type="ARBA" id="ARBA00005272"/>
    </source>
</evidence>
<dbReference type="SUPFAM" id="SSF51905">
    <property type="entry name" value="FAD/NAD(P)-binding domain"/>
    <property type="match status" value="1"/>
</dbReference>
<proteinExistence type="inferred from homology"/>
<dbReference type="AlphaFoldDB" id="A0A1M6GB88"/>
<dbReference type="PRINTS" id="PR00368">
    <property type="entry name" value="FADPNR"/>
</dbReference>
<accession>A0A1M6GB88</accession>
<dbReference type="GO" id="GO:0019646">
    <property type="term" value="P:aerobic electron transport chain"/>
    <property type="evidence" value="ECO:0007669"/>
    <property type="project" value="TreeGrafter"/>
</dbReference>
<dbReference type="InterPro" id="IPR036188">
    <property type="entry name" value="FAD/NAD-bd_sf"/>
</dbReference>
<gene>
    <name evidence="7" type="ORF">SAMN02745194_01682</name>
</gene>
<organism evidence="7 8">
    <name type="scientific">Muricoccus roseus</name>
    <dbReference type="NCBI Taxonomy" id="198092"/>
    <lineage>
        <taxon>Bacteria</taxon>
        <taxon>Pseudomonadati</taxon>
        <taxon>Pseudomonadota</taxon>
        <taxon>Alphaproteobacteria</taxon>
        <taxon>Acetobacterales</taxon>
        <taxon>Roseomonadaceae</taxon>
        <taxon>Muricoccus</taxon>
    </lineage>
</organism>
<evidence type="ECO:0000256" key="3">
    <source>
        <dbReference type="ARBA" id="ARBA00022630"/>
    </source>
</evidence>
<keyword evidence="8" id="KW-1185">Reference proteome</keyword>
<dbReference type="InterPro" id="IPR023753">
    <property type="entry name" value="FAD/NAD-binding_dom"/>
</dbReference>
<evidence type="ECO:0000313" key="8">
    <source>
        <dbReference type="Proteomes" id="UP000184387"/>
    </source>
</evidence>
<name>A0A1M6GB88_9PROT</name>
<dbReference type="PANTHER" id="PTHR42913:SF3">
    <property type="entry name" value="64 KDA MITOCHONDRIAL NADH DEHYDROGENASE (EUROFUNG)"/>
    <property type="match status" value="1"/>
</dbReference>
<dbReference type="STRING" id="198092.SAMN02745194_01682"/>
<evidence type="ECO:0000256" key="4">
    <source>
        <dbReference type="ARBA" id="ARBA00022827"/>
    </source>
</evidence>
<dbReference type="EMBL" id="FQZF01000008">
    <property type="protein sequence ID" value="SHJ07233.1"/>
    <property type="molecule type" value="Genomic_DNA"/>
</dbReference>
<dbReference type="InterPro" id="IPR051169">
    <property type="entry name" value="NADH-Q_oxidoreductase"/>
</dbReference>
<evidence type="ECO:0000256" key="1">
    <source>
        <dbReference type="ARBA" id="ARBA00001974"/>
    </source>
</evidence>
<keyword evidence="3" id="KW-0285">Flavoprotein</keyword>
<dbReference type="Pfam" id="PF07992">
    <property type="entry name" value="Pyr_redox_2"/>
    <property type="match status" value="1"/>
</dbReference>
<dbReference type="PRINTS" id="PR00411">
    <property type="entry name" value="PNDRDTASEI"/>
</dbReference>
<dbReference type="GO" id="GO:0003955">
    <property type="term" value="F:NAD(P)H dehydrogenase (quinone) activity"/>
    <property type="evidence" value="ECO:0007669"/>
    <property type="project" value="TreeGrafter"/>
</dbReference>
<dbReference type="OrthoDB" id="9781621at2"/>
<comment type="similarity">
    <text evidence="2">Belongs to the NADH dehydrogenase family.</text>
</comment>
<evidence type="ECO:0000256" key="5">
    <source>
        <dbReference type="ARBA" id="ARBA00023002"/>
    </source>
</evidence>
<dbReference type="RefSeq" id="WP_073133548.1">
    <property type="nucleotide sequence ID" value="NZ_FQZF01000008.1"/>
</dbReference>
<dbReference type="PANTHER" id="PTHR42913">
    <property type="entry name" value="APOPTOSIS-INDUCING FACTOR 1"/>
    <property type="match status" value="1"/>
</dbReference>
<comment type="cofactor">
    <cofactor evidence="1">
        <name>FAD</name>
        <dbReference type="ChEBI" id="CHEBI:57692"/>
    </cofactor>
</comment>
<reference evidence="7 8" key="1">
    <citation type="submission" date="2016-11" db="EMBL/GenBank/DDBJ databases">
        <authorList>
            <person name="Jaros S."/>
            <person name="Januszkiewicz K."/>
            <person name="Wedrychowicz H."/>
        </authorList>
    </citation>
    <scope>NUCLEOTIDE SEQUENCE [LARGE SCALE GENOMIC DNA]</scope>
    <source>
        <strain evidence="7 8">DSM 14916</strain>
    </source>
</reference>
<protein>
    <submittedName>
        <fullName evidence="7">NADH dehydrogenase</fullName>
    </submittedName>
</protein>
<sequence>MTTPHRLVIVGAGAAGLDLSTRLARQRLPGLAITLVDRAGSSIWKPRLHQVAAGTLDTAQEEITLLAHAARHGIAYRPGTLRGLDRSAQRLTLGTVQDEEGRDEVTATLPYDSLVLAIGSRADDFGIPGVREHAEFIDSREQAEAFRTKLRRALIRCLDDPAEPQLSIVIVGGGATGTELAAELHQALDLVSGYGLPGLRRRLRVTLVEAAPRILAALPEKVSTATTAVLRKLGVEVLTDAAVESVDAGGVTLRGGRRIEASLRVWAAGIRAPEVTGALDGLETDRAGRIRVEESMVTRSDPRILALGDCAALVPAGQERPLPATAQVAHQQARHLARHLPAWREGTPIPPFRYVQRGSLVSLGDYDAFGSLGRLGMLRGAFIEGWLARLSYALLYRQFQAVVHGARVPLIWASGALRALARPRVRMD</sequence>
<evidence type="ECO:0000313" key="7">
    <source>
        <dbReference type="EMBL" id="SHJ07233.1"/>
    </source>
</evidence>
<evidence type="ECO:0000259" key="6">
    <source>
        <dbReference type="Pfam" id="PF07992"/>
    </source>
</evidence>
<keyword evidence="4" id="KW-0274">FAD</keyword>
<dbReference type="Proteomes" id="UP000184387">
    <property type="component" value="Unassembled WGS sequence"/>
</dbReference>
<dbReference type="Gene3D" id="3.50.50.100">
    <property type="match status" value="1"/>
</dbReference>